<dbReference type="EMBL" id="CAJVCH010047754">
    <property type="protein sequence ID" value="CAG7717673.1"/>
    <property type="molecule type" value="Genomic_DNA"/>
</dbReference>
<reference evidence="1" key="1">
    <citation type="submission" date="2021-06" db="EMBL/GenBank/DDBJ databases">
        <authorList>
            <person name="Hodson N. C."/>
            <person name="Mongue J. A."/>
            <person name="Jaron S. K."/>
        </authorList>
    </citation>
    <scope>NUCLEOTIDE SEQUENCE</scope>
</reference>
<proteinExistence type="predicted"/>
<evidence type="ECO:0000313" key="2">
    <source>
        <dbReference type="Proteomes" id="UP000708208"/>
    </source>
</evidence>
<keyword evidence="2" id="KW-1185">Reference proteome</keyword>
<dbReference type="Proteomes" id="UP000708208">
    <property type="component" value="Unassembled WGS sequence"/>
</dbReference>
<evidence type="ECO:0008006" key="3">
    <source>
        <dbReference type="Google" id="ProtNLM"/>
    </source>
</evidence>
<organism evidence="1 2">
    <name type="scientific">Allacma fusca</name>
    <dbReference type="NCBI Taxonomy" id="39272"/>
    <lineage>
        <taxon>Eukaryota</taxon>
        <taxon>Metazoa</taxon>
        <taxon>Ecdysozoa</taxon>
        <taxon>Arthropoda</taxon>
        <taxon>Hexapoda</taxon>
        <taxon>Collembola</taxon>
        <taxon>Symphypleona</taxon>
        <taxon>Sminthuridae</taxon>
        <taxon>Allacma</taxon>
    </lineage>
</organism>
<feature type="non-terminal residue" evidence="1">
    <location>
        <position position="1"/>
    </location>
</feature>
<evidence type="ECO:0000313" key="1">
    <source>
        <dbReference type="EMBL" id="CAG7717673.1"/>
    </source>
</evidence>
<protein>
    <recommendedName>
        <fullName evidence="3">Tc1-like transposase DDE domain-containing protein</fullName>
    </recommendedName>
</protein>
<dbReference type="OrthoDB" id="10006939at2759"/>
<dbReference type="AlphaFoldDB" id="A0A8J2JCF7"/>
<name>A0A8J2JCF7_9HEXA</name>
<sequence length="246" mass="28921">EVINWVTVKTFGEKNIFLKACFDTLSSEDMNWARNIAQRYKRGHVKRKKNKIDVTKRNDLQLPEISNAFGWRAETIAYLIYCEWYWLNNDGSRKLLKLLTSICSSKEPFQNRNHNPFGDPKAVMKIFRFKYLLGEKKDAFWSRINRQAVPDGGINRLRVPKVNKCSFIEFVSNRLANFFKKNKYNMLDWPAQSPDLNPIEHLWDHIASKLKDSNNWKAYAEGTGDRDMVEYFTKCHPKPRGNHAPT</sequence>
<gene>
    <name evidence="1" type="ORF">AFUS01_LOCUS7114</name>
</gene>
<comment type="caution">
    <text evidence="1">The sequence shown here is derived from an EMBL/GenBank/DDBJ whole genome shotgun (WGS) entry which is preliminary data.</text>
</comment>
<accession>A0A8J2JCF7</accession>